<gene>
    <name evidence="2" type="ORF">L195_g045185</name>
</gene>
<dbReference type="Proteomes" id="UP000236291">
    <property type="component" value="Unassembled WGS sequence"/>
</dbReference>
<evidence type="ECO:0000313" key="3">
    <source>
        <dbReference type="Proteomes" id="UP000236291"/>
    </source>
</evidence>
<feature type="region of interest" description="Disordered" evidence="1">
    <location>
        <begin position="49"/>
        <end position="72"/>
    </location>
</feature>
<sequence length="152" mass="17354">MDKEGGYVSRPPLLNDSNYDYWKSHMVAFLKSIDSRTWKTVLKGCEHPRIKDANGADTEELKPEEDLTTAEDTSALGNSKALNALFDGVDQHMFQLIKKCTVAKDAWEILKTTHEGTAKVKISKLHMLTRKFENLSMKEDESIHDFYMTVIE</sequence>
<name>A0A2K3ME62_TRIPR</name>
<evidence type="ECO:0000256" key="1">
    <source>
        <dbReference type="SAM" id="MobiDB-lite"/>
    </source>
</evidence>
<reference evidence="2 3" key="1">
    <citation type="journal article" date="2014" name="Am. J. Bot.">
        <title>Genome assembly and annotation for red clover (Trifolium pratense; Fabaceae).</title>
        <authorList>
            <person name="Istvanek J."/>
            <person name="Jaros M."/>
            <person name="Krenek A."/>
            <person name="Repkova J."/>
        </authorList>
    </citation>
    <scope>NUCLEOTIDE SEQUENCE [LARGE SCALE GENOMIC DNA]</scope>
    <source>
        <strain evidence="3">cv. Tatra</strain>
        <tissue evidence="2">Young leaves</tissue>
    </source>
</reference>
<evidence type="ECO:0000313" key="2">
    <source>
        <dbReference type="EMBL" id="PNX89068.1"/>
    </source>
</evidence>
<dbReference type="Pfam" id="PF14223">
    <property type="entry name" value="Retrotran_gag_2"/>
    <property type="match status" value="1"/>
</dbReference>
<proteinExistence type="predicted"/>
<protein>
    <submittedName>
        <fullName evidence="2">Gag-protease polyprotein</fullName>
    </submittedName>
</protein>
<feature type="compositionally biased region" description="Basic and acidic residues" evidence="1">
    <location>
        <begin position="49"/>
        <end position="65"/>
    </location>
</feature>
<dbReference type="PANTHER" id="PTHR35317:SF23">
    <property type="entry name" value="OS04G0629600 PROTEIN"/>
    <property type="match status" value="1"/>
</dbReference>
<reference evidence="2 3" key="2">
    <citation type="journal article" date="2017" name="Front. Plant Sci.">
        <title>Gene Classification and Mining of Molecular Markers Useful in Red Clover (Trifolium pratense) Breeding.</title>
        <authorList>
            <person name="Istvanek J."/>
            <person name="Dluhosova J."/>
            <person name="Dluhos P."/>
            <person name="Patkova L."/>
            <person name="Nedelnik J."/>
            <person name="Repkova J."/>
        </authorList>
    </citation>
    <scope>NUCLEOTIDE SEQUENCE [LARGE SCALE GENOMIC DNA]</scope>
    <source>
        <strain evidence="3">cv. Tatra</strain>
        <tissue evidence="2">Young leaves</tissue>
    </source>
</reference>
<dbReference type="AlphaFoldDB" id="A0A2K3ME62"/>
<accession>A0A2K3ME62</accession>
<dbReference type="GO" id="GO:0008233">
    <property type="term" value="F:peptidase activity"/>
    <property type="evidence" value="ECO:0007669"/>
    <property type="project" value="UniProtKB-KW"/>
</dbReference>
<keyword evidence="2" id="KW-0645">Protease</keyword>
<comment type="caution">
    <text evidence="2">The sequence shown here is derived from an EMBL/GenBank/DDBJ whole genome shotgun (WGS) entry which is preliminary data.</text>
</comment>
<keyword evidence="2" id="KW-0378">Hydrolase</keyword>
<dbReference type="EMBL" id="ASHM01058567">
    <property type="protein sequence ID" value="PNX89068.1"/>
    <property type="molecule type" value="Genomic_DNA"/>
</dbReference>
<dbReference type="PANTHER" id="PTHR35317">
    <property type="entry name" value="OS04G0629600 PROTEIN"/>
    <property type="match status" value="1"/>
</dbReference>
<dbReference type="GO" id="GO:0006508">
    <property type="term" value="P:proteolysis"/>
    <property type="evidence" value="ECO:0007669"/>
    <property type="project" value="UniProtKB-KW"/>
</dbReference>
<organism evidence="2 3">
    <name type="scientific">Trifolium pratense</name>
    <name type="common">Red clover</name>
    <dbReference type="NCBI Taxonomy" id="57577"/>
    <lineage>
        <taxon>Eukaryota</taxon>
        <taxon>Viridiplantae</taxon>
        <taxon>Streptophyta</taxon>
        <taxon>Embryophyta</taxon>
        <taxon>Tracheophyta</taxon>
        <taxon>Spermatophyta</taxon>
        <taxon>Magnoliopsida</taxon>
        <taxon>eudicotyledons</taxon>
        <taxon>Gunneridae</taxon>
        <taxon>Pentapetalae</taxon>
        <taxon>rosids</taxon>
        <taxon>fabids</taxon>
        <taxon>Fabales</taxon>
        <taxon>Fabaceae</taxon>
        <taxon>Papilionoideae</taxon>
        <taxon>50 kb inversion clade</taxon>
        <taxon>NPAAA clade</taxon>
        <taxon>Hologalegina</taxon>
        <taxon>IRL clade</taxon>
        <taxon>Trifolieae</taxon>
        <taxon>Trifolium</taxon>
    </lineage>
</organism>